<keyword evidence="2" id="KW-1185">Reference proteome</keyword>
<organism evidence="1 2">
    <name type="scientific">Defluviitalea saccharophila</name>
    <dbReference type="NCBI Taxonomy" id="879970"/>
    <lineage>
        <taxon>Bacteria</taxon>
        <taxon>Bacillati</taxon>
        <taxon>Bacillota</taxon>
        <taxon>Clostridia</taxon>
        <taxon>Lachnospirales</taxon>
        <taxon>Defluviitaleaceae</taxon>
        <taxon>Defluviitalea</taxon>
    </lineage>
</organism>
<dbReference type="RefSeq" id="WP_341877611.1">
    <property type="nucleotide sequence ID" value="NZ_CP121687.1"/>
</dbReference>
<evidence type="ECO:0000313" key="1">
    <source>
        <dbReference type="EMBL" id="WZL70650.1"/>
    </source>
</evidence>
<reference evidence="1 2" key="1">
    <citation type="submission" date="2023-03" db="EMBL/GenBank/DDBJ databases">
        <title>Novel Species.</title>
        <authorList>
            <person name="Ma S."/>
        </authorList>
    </citation>
    <scope>NUCLEOTIDE SEQUENCE [LARGE SCALE GENOMIC DNA]</scope>
    <source>
        <strain evidence="1 2">LIND6LT2</strain>
    </source>
</reference>
<proteinExistence type="predicted"/>
<dbReference type="EMBL" id="CP121687">
    <property type="protein sequence ID" value="WZL70650.1"/>
    <property type="molecule type" value="Genomic_DNA"/>
</dbReference>
<evidence type="ECO:0000313" key="2">
    <source>
        <dbReference type="Proteomes" id="UP001486565"/>
    </source>
</evidence>
<gene>
    <name evidence="1" type="ORF">QBE51_03725</name>
</gene>
<dbReference type="Proteomes" id="UP001486565">
    <property type="component" value="Chromosome"/>
</dbReference>
<evidence type="ECO:0008006" key="3">
    <source>
        <dbReference type="Google" id="ProtNLM"/>
    </source>
</evidence>
<accession>A0ABZ2Y6V9</accession>
<protein>
    <recommendedName>
        <fullName evidence="3">50S ribosomal protein L40e</fullName>
    </recommendedName>
</protein>
<sequence>MEYHVPTPTYDRMDSFDRARVRRKIFYMSKRCIYCGQENDRYPTKHCSKCAKMRKKYYKKKKVV</sequence>
<name>A0ABZ2Y6V9_9FIRM</name>